<name>A0ABP3H0P5_9ALTE</name>
<gene>
    <name evidence="1" type="ORF">GCM10009092_23030</name>
</gene>
<dbReference type="RefSeq" id="WP_343845029.1">
    <property type="nucleotide sequence ID" value="NZ_BAAAEI010000012.1"/>
</dbReference>
<dbReference type="EMBL" id="BAAAEI010000012">
    <property type="protein sequence ID" value="GAA0358225.1"/>
    <property type="molecule type" value="Genomic_DNA"/>
</dbReference>
<comment type="caution">
    <text evidence="1">The sequence shown here is derived from an EMBL/GenBank/DDBJ whole genome shotgun (WGS) entry which is preliminary data.</text>
</comment>
<dbReference type="Proteomes" id="UP001501757">
    <property type="component" value="Unassembled WGS sequence"/>
</dbReference>
<proteinExistence type="predicted"/>
<evidence type="ECO:0008006" key="3">
    <source>
        <dbReference type="Google" id="ProtNLM"/>
    </source>
</evidence>
<evidence type="ECO:0000313" key="1">
    <source>
        <dbReference type="EMBL" id="GAA0358225.1"/>
    </source>
</evidence>
<keyword evidence="2" id="KW-1185">Reference proteome</keyword>
<protein>
    <recommendedName>
        <fullName evidence="3">Transposase</fullName>
    </recommendedName>
</protein>
<evidence type="ECO:0000313" key="2">
    <source>
        <dbReference type="Proteomes" id="UP001501757"/>
    </source>
</evidence>
<sequence length="93" mass="10436">MARLIFYLSLYINTLRDYFGLIHGKSIPFRGRKSADFSSPKNLVSFCNQRGLQLKAHSAISSIYEQLKHQAGIFENTFLNSIATLSAPGHLGF</sequence>
<accession>A0ABP3H0P5</accession>
<reference evidence="2" key="1">
    <citation type="journal article" date="2019" name="Int. J. Syst. Evol. Microbiol.">
        <title>The Global Catalogue of Microorganisms (GCM) 10K type strain sequencing project: providing services to taxonomists for standard genome sequencing and annotation.</title>
        <authorList>
            <consortium name="The Broad Institute Genomics Platform"/>
            <consortium name="The Broad Institute Genome Sequencing Center for Infectious Disease"/>
            <person name="Wu L."/>
            <person name="Ma J."/>
        </authorList>
    </citation>
    <scope>NUCLEOTIDE SEQUENCE [LARGE SCALE GENOMIC DNA]</scope>
    <source>
        <strain evidence="2">JCM 13378</strain>
    </source>
</reference>
<organism evidence="1 2">
    <name type="scientific">Bowmanella denitrificans</name>
    <dbReference type="NCBI Taxonomy" id="366582"/>
    <lineage>
        <taxon>Bacteria</taxon>
        <taxon>Pseudomonadati</taxon>
        <taxon>Pseudomonadota</taxon>
        <taxon>Gammaproteobacteria</taxon>
        <taxon>Alteromonadales</taxon>
        <taxon>Alteromonadaceae</taxon>
        <taxon>Bowmanella</taxon>
    </lineage>
</organism>